<gene>
    <name evidence="1" type="ORF">NX801_19405</name>
</gene>
<evidence type="ECO:0000313" key="2">
    <source>
        <dbReference type="Proteomes" id="UP001431313"/>
    </source>
</evidence>
<comment type="caution">
    <text evidence="1">The sequence shown here is derived from an EMBL/GenBank/DDBJ whole genome shotgun (WGS) entry which is preliminary data.</text>
</comment>
<name>A0ABT2CK49_9ACTN</name>
<proteinExistence type="predicted"/>
<dbReference type="EMBL" id="JANUGQ010000016">
    <property type="protein sequence ID" value="MCS0637791.1"/>
    <property type="molecule type" value="Genomic_DNA"/>
</dbReference>
<dbReference type="RefSeq" id="WP_258789041.1">
    <property type="nucleotide sequence ID" value="NZ_JANUGQ010000016.1"/>
</dbReference>
<sequence length="155" mass="16661">MHANRYQEVAIAALGAAPDVQSAEPWDRGDHTRGLHVTFTTGSQVWFGTAWAHPDGMKPDDDVVVHGEAPAEVPLPDLFDNGKVSPARAAEYLAAAFTNSRNTEILSVAAYGPENYNPGFGVRFHNGARAFNVIYHVARAGQGISGPAYQLPDTF</sequence>
<protein>
    <submittedName>
        <fullName evidence="1">Uncharacterized protein</fullName>
    </submittedName>
</protein>
<organism evidence="1 2">
    <name type="scientific">Streptomyces pyxinae</name>
    <dbReference type="NCBI Taxonomy" id="2970734"/>
    <lineage>
        <taxon>Bacteria</taxon>
        <taxon>Bacillati</taxon>
        <taxon>Actinomycetota</taxon>
        <taxon>Actinomycetes</taxon>
        <taxon>Kitasatosporales</taxon>
        <taxon>Streptomycetaceae</taxon>
        <taxon>Streptomyces</taxon>
    </lineage>
</organism>
<dbReference type="Proteomes" id="UP001431313">
    <property type="component" value="Unassembled WGS sequence"/>
</dbReference>
<accession>A0ABT2CK49</accession>
<reference evidence="1" key="1">
    <citation type="submission" date="2022-08" db="EMBL/GenBank/DDBJ databases">
        <authorList>
            <person name="Somphong A."/>
            <person name="Phongsopitanun W."/>
        </authorList>
    </citation>
    <scope>NUCLEOTIDE SEQUENCE</scope>
    <source>
        <strain evidence="1">LP05-1</strain>
    </source>
</reference>
<evidence type="ECO:0000313" key="1">
    <source>
        <dbReference type="EMBL" id="MCS0637791.1"/>
    </source>
</evidence>
<keyword evidence="2" id="KW-1185">Reference proteome</keyword>